<dbReference type="Proteomes" id="UP000190449">
    <property type="component" value="Unassembled WGS sequence"/>
</dbReference>
<dbReference type="PROSITE" id="PS51257">
    <property type="entry name" value="PROKAR_LIPOPROTEIN"/>
    <property type="match status" value="1"/>
</dbReference>
<evidence type="ECO:0000313" key="3">
    <source>
        <dbReference type="Proteomes" id="UP000190449"/>
    </source>
</evidence>
<sequence>MVKVFPFFISLLLLGCGLAFNGDEGCEETYSLKTTVHKPLGFDFVWIDGSLASAYAYLQSEESVQHCSYCSSKCCCWCKITSGHYALESNAAGVDSLHVGTSVGFGYKIDSTFVDLLHSIDSTQHLKFSLKDSIGVIKSYDLDFAPILPHINNPKPCEIRGDSIDIFLPEGNFYVVYSGSCYNGVDNFNDFSKECRKYKTSKDPQTITLEIAALGRLSYEIRYDFDEEDKMGEDTFTFKWIYYDAL</sequence>
<dbReference type="RefSeq" id="WP_143394552.1">
    <property type="nucleotide sequence ID" value="NZ_FUWU01000113.1"/>
</dbReference>
<dbReference type="AlphaFoldDB" id="A0A1T4S602"/>
<accession>A0A1T4S602</accession>
<evidence type="ECO:0000313" key="2">
    <source>
        <dbReference type="EMBL" id="SKA23750.1"/>
    </source>
</evidence>
<protein>
    <submittedName>
        <fullName evidence="2">Uncharacterized protein</fullName>
    </submittedName>
</protein>
<reference evidence="2 3" key="1">
    <citation type="submission" date="2017-02" db="EMBL/GenBank/DDBJ databases">
        <authorList>
            <person name="Peterson S.W."/>
        </authorList>
    </citation>
    <scope>NUCLEOTIDE SEQUENCE [LARGE SCALE GENOMIC DNA]</scope>
    <source>
        <strain evidence="2 3">ATCC 43854</strain>
    </source>
</reference>
<keyword evidence="1" id="KW-0732">Signal</keyword>
<feature type="chain" id="PRO_5010572277" evidence="1">
    <location>
        <begin position="22"/>
        <end position="246"/>
    </location>
</feature>
<name>A0A1T4S602_9BACT</name>
<gene>
    <name evidence="2" type="ORF">SAMN02745108_02983</name>
</gene>
<feature type="signal peptide" evidence="1">
    <location>
        <begin position="1"/>
        <end position="21"/>
    </location>
</feature>
<dbReference type="EMBL" id="FUWU01000113">
    <property type="protein sequence ID" value="SKA23750.1"/>
    <property type="molecule type" value="Genomic_DNA"/>
</dbReference>
<proteinExistence type="predicted"/>
<evidence type="ECO:0000256" key="1">
    <source>
        <dbReference type="SAM" id="SignalP"/>
    </source>
</evidence>
<organism evidence="2 3">
    <name type="scientific">Fibrobacter intestinalis</name>
    <dbReference type="NCBI Taxonomy" id="28122"/>
    <lineage>
        <taxon>Bacteria</taxon>
        <taxon>Pseudomonadati</taxon>
        <taxon>Fibrobacterota</taxon>
        <taxon>Fibrobacteria</taxon>
        <taxon>Fibrobacterales</taxon>
        <taxon>Fibrobacteraceae</taxon>
        <taxon>Fibrobacter</taxon>
    </lineage>
</organism>